<dbReference type="EC" id="2.3.1.37" evidence="5 15"/>
<keyword evidence="6 15" id="KW-0808">Transferase</keyword>
<dbReference type="InterPro" id="IPR015421">
    <property type="entry name" value="PyrdxlP-dep_Trfase_major"/>
</dbReference>
<comment type="caution">
    <text evidence="17">The sequence shown here is derived from an EMBL/GenBank/DDBJ whole genome shotgun (WGS) entry which is preliminary data.</text>
</comment>
<dbReference type="PANTHER" id="PTHR13693:SF102">
    <property type="entry name" value="2-AMINO-3-KETOBUTYRATE COENZYME A LIGASE, MITOCHONDRIAL"/>
    <property type="match status" value="1"/>
</dbReference>
<keyword evidence="18" id="KW-1185">Reference proteome</keyword>
<keyword evidence="7 14" id="KW-0663">Pyridoxal phosphate</keyword>
<evidence type="ECO:0000256" key="7">
    <source>
        <dbReference type="ARBA" id="ARBA00022898"/>
    </source>
</evidence>
<reference evidence="18" key="1">
    <citation type="journal article" date="2019" name="Int. J. Syst. Evol. Microbiol.">
        <title>The Global Catalogue of Microorganisms (GCM) 10K type strain sequencing project: providing services to taxonomists for standard genome sequencing and annotation.</title>
        <authorList>
            <consortium name="The Broad Institute Genomics Platform"/>
            <consortium name="The Broad Institute Genome Sequencing Center for Infectious Disease"/>
            <person name="Wu L."/>
            <person name="Ma J."/>
        </authorList>
    </citation>
    <scope>NUCLEOTIDE SEQUENCE [LARGE SCALE GENOMIC DNA]</scope>
    <source>
        <strain evidence="18">CCUG 58760</strain>
    </source>
</reference>
<evidence type="ECO:0000313" key="17">
    <source>
        <dbReference type="EMBL" id="MFC5355997.1"/>
    </source>
</evidence>
<comment type="catalytic activity">
    <reaction evidence="13 15">
        <text>succinyl-CoA + glycine + H(+) = 5-aminolevulinate + CO2 + CoA</text>
        <dbReference type="Rhea" id="RHEA:12921"/>
        <dbReference type="ChEBI" id="CHEBI:15378"/>
        <dbReference type="ChEBI" id="CHEBI:16526"/>
        <dbReference type="ChEBI" id="CHEBI:57287"/>
        <dbReference type="ChEBI" id="CHEBI:57292"/>
        <dbReference type="ChEBI" id="CHEBI:57305"/>
        <dbReference type="ChEBI" id="CHEBI:356416"/>
        <dbReference type="EC" id="2.3.1.37"/>
    </reaction>
</comment>
<dbReference type="InterPro" id="IPR001917">
    <property type="entry name" value="Aminotrans_II_pyridoxalP_BS"/>
</dbReference>
<dbReference type="NCBIfam" id="TIGR01821">
    <property type="entry name" value="5aminolev_synth"/>
    <property type="match status" value="1"/>
</dbReference>
<keyword evidence="8 15" id="KW-0350">Heme biosynthesis</keyword>
<dbReference type="InterPro" id="IPR015422">
    <property type="entry name" value="PyrdxlP-dep_Trfase_small"/>
</dbReference>
<dbReference type="InterPro" id="IPR004839">
    <property type="entry name" value="Aminotransferase_I/II_large"/>
</dbReference>
<dbReference type="GO" id="GO:0003870">
    <property type="term" value="F:5-aminolevulinate synthase activity"/>
    <property type="evidence" value="ECO:0007669"/>
    <property type="project" value="UniProtKB-EC"/>
</dbReference>
<evidence type="ECO:0000256" key="5">
    <source>
        <dbReference type="ARBA" id="ARBA00013257"/>
    </source>
</evidence>
<gene>
    <name evidence="17" type="primary">hemA</name>
    <name evidence="17" type="ORF">ACFPMG_13360</name>
</gene>
<evidence type="ECO:0000256" key="12">
    <source>
        <dbReference type="ARBA" id="ARBA00032773"/>
    </source>
</evidence>
<evidence type="ECO:0000256" key="8">
    <source>
        <dbReference type="ARBA" id="ARBA00023133"/>
    </source>
</evidence>
<dbReference type="Gene3D" id="3.90.1150.10">
    <property type="entry name" value="Aspartate Aminotransferase, domain 1"/>
    <property type="match status" value="1"/>
</dbReference>
<dbReference type="PANTHER" id="PTHR13693">
    <property type="entry name" value="CLASS II AMINOTRANSFERASE/8-AMINO-7-OXONONANOATE SYNTHASE"/>
    <property type="match status" value="1"/>
</dbReference>
<evidence type="ECO:0000256" key="15">
    <source>
        <dbReference type="RuleBase" id="RU910713"/>
    </source>
</evidence>
<accession>A0ABW0G7C9</accession>
<feature type="domain" description="Aminotransferase class I/classII large" evidence="16">
    <location>
        <begin position="47"/>
        <end position="391"/>
    </location>
</feature>
<evidence type="ECO:0000256" key="10">
    <source>
        <dbReference type="ARBA" id="ARBA00031691"/>
    </source>
</evidence>
<dbReference type="InterPro" id="IPR010961">
    <property type="entry name" value="4pyrrol_synth_NH2levulA_synth"/>
</dbReference>
<comment type="subunit">
    <text evidence="4">Homodimer.</text>
</comment>
<evidence type="ECO:0000256" key="6">
    <source>
        <dbReference type="ARBA" id="ARBA00022679"/>
    </source>
</evidence>
<keyword evidence="9 15" id="KW-0012">Acyltransferase</keyword>
<dbReference type="CDD" id="cd06454">
    <property type="entry name" value="KBL_like"/>
    <property type="match status" value="1"/>
</dbReference>
<dbReference type="PROSITE" id="PS00599">
    <property type="entry name" value="AA_TRANSFER_CLASS_2"/>
    <property type="match status" value="1"/>
</dbReference>
<proteinExistence type="inferred from homology"/>
<comment type="similarity">
    <text evidence="3 14">Belongs to the class-II pyridoxal-phosphate-dependent aminotransferase family.</text>
</comment>
<evidence type="ECO:0000256" key="4">
    <source>
        <dbReference type="ARBA" id="ARBA00011738"/>
    </source>
</evidence>
<comment type="pathway">
    <text evidence="2 15">Porphyrin-containing compound metabolism; protoporphyrin-IX biosynthesis; 5-aminolevulinate from glycine: step 1/1.</text>
</comment>
<dbReference type="Gene3D" id="3.40.640.10">
    <property type="entry name" value="Type I PLP-dependent aspartate aminotransferase-like (Major domain)"/>
    <property type="match status" value="1"/>
</dbReference>
<comment type="cofactor">
    <cofactor evidence="1 14">
        <name>pyridoxal 5'-phosphate</name>
        <dbReference type="ChEBI" id="CHEBI:597326"/>
    </cofactor>
</comment>
<sequence>MDYESFFRTQIASLKQDGRYRVFANLERHAGNFPKATFRDAAGKEREVTVWCSNDYLGMGQNPVVLKAMHDAVDGVGAGAGGTRNISGTNIYHVLLERELADLHQKEAALLFTSGYVSNDATLGTLGKLLPNCVILSDALNHNSMITGIRNSGAEKHIFRHNDPKHLDELLSQIAPDRPKVVAFESVYSMDGDVAPIHDLCDVADKHGAMTYLDEVHAVGMYGPRGGGVAERDGAMDRLTIIEGTLGKAFGVQGGYITGSTALVDCIRSFAAGFIFSTSLSPVLAAGALASIRYLKTSQTERDRHQERAATLKRLMAEAGLPVMPSASHIVPVMVGDAHRCKRASDELMERHDIYVQPINYPTVPRGGERLRFTPTPLHSDAEMARLVDALLDVWSRLDLRLAA</sequence>
<evidence type="ECO:0000256" key="13">
    <source>
        <dbReference type="ARBA" id="ARBA00047654"/>
    </source>
</evidence>
<dbReference type="InterPro" id="IPR015424">
    <property type="entry name" value="PyrdxlP-dep_Trfase"/>
</dbReference>
<evidence type="ECO:0000256" key="14">
    <source>
        <dbReference type="RuleBase" id="RU003693"/>
    </source>
</evidence>
<dbReference type="Proteomes" id="UP001596166">
    <property type="component" value="Unassembled WGS sequence"/>
</dbReference>
<evidence type="ECO:0000256" key="9">
    <source>
        <dbReference type="ARBA" id="ARBA00023315"/>
    </source>
</evidence>
<dbReference type="RefSeq" id="WP_376995592.1">
    <property type="nucleotide sequence ID" value="NZ_JBHSLC010000021.1"/>
</dbReference>
<name>A0ABW0G7C9_9PROT</name>
<evidence type="ECO:0000259" key="16">
    <source>
        <dbReference type="Pfam" id="PF00155"/>
    </source>
</evidence>
<dbReference type="Pfam" id="PF00155">
    <property type="entry name" value="Aminotran_1_2"/>
    <property type="match status" value="1"/>
</dbReference>
<evidence type="ECO:0000256" key="11">
    <source>
        <dbReference type="ARBA" id="ARBA00031945"/>
    </source>
</evidence>
<dbReference type="InterPro" id="IPR050087">
    <property type="entry name" value="AON_synthase_class-II"/>
</dbReference>
<evidence type="ECO:0000256" key="1">
    <source>
        <dbReference type="ARBA" id="ARBA00001933"/>
    </source>
</evidence>
<evidence type="ECO:0000256" key="3">
    <source>
        <dbReference type="ARBA" id="ARBA00008392"/>
    </source>
</evidence>
<dbReference type="EMBL" id="JBHSLC010000021">
    <property type="protein sequence ID" value="MFC5355997.1"/>
    <property type="molecule type" value="Genomic_DNA"/>
</dbReference>
<protein>
    <recommendedName>
        <fullName evidence="5 15">5-aminolevulinate synthase</fullName>
        <ecNumber evidence="5 15">2.3.1.37</ecNumber>
    </recommendedName>
    <alternativeName>
        <fullName evidence="10 15">5-aminolevulinic acid synthase</fullName>
    </alternativeName>
    <alternativeName>
        <fullName evidence="11 15">Delta-ALA synthase</fullName>
    </alternativeName>
    <alternativeName>
        <fullName evidence="12 15">Delta-aminolevulinate synthase</fullName>
    </alternativeName>
</protein>
<organism evidence="17 18">
    <name type="scientific">Azospirillum himalayense</name>
    <dbReference type="NCBI Taxonomy" id="654847"/>
    <lineage>
        <taxon>Bacteria</taxon>
        <taxon>Pseudomonadati</taxon>
        <taxon>Pseudomonadota</taxon>
        <taxon>Alphaproteobacteria</taxon>
        <taxon>Rhodospirillales</taxon>
        <taxon>Azospirillaceae</taxon>
        <taxon>Azospirillum</taxon>
    </lineage>
</organism>
<dbReference type="SUPFAM" id="SSF53383">
    <property type="entry name" value="PLP-dependent transferases"/>
    <property type="match status" value="1"/>
</dbReference>
<evidence type="ECO:0000313" key="18">
    <source>
        <dbReference type="Proteomes" id="UP001596166"/>
    </source>
</evidence>
<evidence type="ECO:0000256" key="2">
    <source>
        <dbReference type="ARBA" id="ARBA00005029"/>
    </source>
</evidence>